<dbReference type="EMBL" id="LVVM01000296">
    <property type="protein sequence ID" value="OJA21052.1"/>
    <property type="molecule type" value="Genomic_DNA"/>
</dbReference>
<comment type="caution">
    <text evidence="2">The sequence shown here is derived from an EMBL/GenBank/DDBJ whole genome shotgun (WGS) entry which is preliminary data.</text>
</comment>
<protein>
    <submittedName>
        <fullName evidence="2">Uncharacterized protein</fullName>
    </submittedName>
</protein>
<reference evidence="2 3" key="1">
    <citation type="submission" date="2016-03" db="EMBL/GenBank/DDBJ databases">
        <title>Comparative genomics of the ectomycorrhizal sister species Rhizopogon vinicolor and Rhizopogon vesiculosus (Basidiomycota: Boletales) reveals a divergence of the mating type B locus.</title>
        <authorList>
            <person name="Mujic A.B."/>
            <person name="Kuo A."/>
            <person name="Tritt A."/>
            <person name="Lipzen A."/>
            <person name="Chen C."/>
            <person name="Johnson J."/>
            <person name="Sharma A."/>
            <person name="Barry K."/>
            <person name="Grigoriev I.V."/>
            <person name="Spatafora J.W."/>
        </authorList>
    </citation>
    <scope>NUCLEOTIDE SEQUENCE [LARGE SCALE GENOMIC DNA]</scope>
    <source>
        <strain evidence="2 3">AM-OR11-056</strain>
    </source>
</reference>
<name>A0A1J8RAY2_9AGAM</name>
<dbReference type="Proteomes" id="UP000183567">
    <property type="component" value="Unassembled WGS sequence"/>
</dbReference>
<feature type="chain" id="PRO_5013380800" evidence="1">
    <location>
        <begin position="17"/>
        <end position="74"/>
    </location>
</feature>
<sequence length="74" mass="8001">MLTSLARATTIALASSVTVVIPTESVIVNNEMSTPHHKGSVALVPKNHNYDVFEEIQFEVPPTTATAEGDPRIR</sequence>
<proteinExistence type="predicted"/>
<keyword evidence="3" id="KW-1185">Reference proteome</keyword>
<dbReference type="OrthoDB" id="10415780at2759"/>
<keyword evidence="1" id="KW-0732">Signal</keyword>
<evidence type="ECO:0000313" key="2">
    <source>
        <dbReference type="EMBL" id="OJA21052.1"/>
    </source>
</evidence>
<evidence type="ECO:0000313" key="3">
    <source>
        <dbReference type="Proteomes" id="UP000183567"/>
    </source>
</evidence>
<accession>A0A1J8RAY2</accession>
<gene>
    <name evidence="2" type="ORF">AZE42_11868</name>
</gene>
<feature type="signal peptide" evidence="1">
    <location>
        <begin position="1"/>
        <end position="16"/>
    </location>
</feature>
<organism evidence="2 3">
    <name type="scientific">Rhizopogon vesiculosus</name>
    <dbReference type="NCBI Taxonomy" id="180088"/>
    <lineage>
        <taxon>Eukaryota</taxon>
        <taxon>Fungi</taxon>
        <taxon>Dikarya</taxon>
        <taxon>Basidiomycota</taxon>
        <taxon>Agaricomycotina</taxon>
        <taxon>Agaricomycetes</taxon>
        <taxon>Agaricomycetidae</taxon>
        <taxon>Boletales</taxon>
        <taxon>Suillineae</taxon>
        <taxon>Rhizopogonaceae</taxon>
        <taxon>Rhizopogon</taxon>
    </lineage>
</organism>
<evidence type="ECO:0000256" key="1">
    <source>
        <dbReference type="SAM" id="SignalP"/>
    </source>
</evidence>
<dbReference type="AlphaFoldDB" id="A0A1J8RAY2"/>